<comment type="caution">
    <text evidence="1">The sequence shown here is derived from an EMBL/GenBank/DDBJ whole genome shotgun (WGS) entry which is preliminary data.</text>
</comment>
<dbReference type="AlphaFoldDB" id="A0A645HMN8"/>
<protein>
    <submittedName>
        <fullName evidence="1">Uncharacterized protein</fullName>
    </submittedName>
</protein>
<gene>
    <name evidence="1" type="ORF">SDC9_187844</name>
</gene>
<sequence>MTTRFDDGRVSYGFNRDYLRGYKPSRSKLLSTTVLFVEAATEVNINTPSGYYFVKALADSSQPVAYPFHGRDAAVTWLDGHVSFAHSNTGEPGLGSVYRGLYNNDQLGVSWGEAQYKPFNRWNPQRPDAYTIP</sequence>
<organism evidence="1">
    <name type="scientific">bioreactor metagenome</name>
    <dbReference type="NCBI Taxonomy" id="1076179"/>
    <lineage>
        <taxon>unclassified sequences</taxon>
        <taxon>metagenomes</taxon>
        <taxon>ecological metagenomes</taxon>
    </lineage>
</organism>
<name>A0A645HMN8_9ZZZZ</name>
<reference evidence="1" key="1">
    <citation type="submission" date="2019-08" db="EMBL/GenBank/DDBJ databases">
        <authorList>
            <person name="Kucharzyk K."/>
            <person name="Murdoch R.W."/>
            <person name="Higgins S."/>
            <person name="Loffler F."/>
        </authorList>
    </citation>
    <scope>NUCLEOTIDE SEQUENCE</scope>
</reference>
<evidence type="ECO:0000313" key="1">
    <source>
        <dbReference type="EMBL" id="MPN40308.1"/>
    </source>
</evidence>
<accession>A0A645HMN8</accession>
<dbReference type="EMBL" id="VSSQ01096644">
    <property type="protein sequence ID" value="MPN40308.1"/>
    <property type="molecule type" value="Genomic_DNA"/>
</dbReference>
<proteinExistence type="predicted"/>